<sequence length="155" mass="17176">MSTSPELASDPSWLARCQAAALDPQARFAARQAVLDDAAALDATLYRADEEDEDAEEEDLGDARVLIEGPFVIPADWSEADREAYFDGSDPALFVQARIECLAPASSRQHFTPEPGDQVALTRPDGLVEMYFLYEAFEDDHGHHCVLIRDEDTLF</sequence>
<name>A0A1I0UPL3_9GAMM</name>
<dbReference type="Proteomes" id="UP000461288">
    <property type="component" value="Unassembled WGS sequence"/>
</dbReference>
<reference evidence="1 2" key="1">
    <citation type="submission" date="2019-12" db="EMBL/GenBank/DDBJ databases">
        <title>Draft genome sequence of Pseudomonas otitidis recovered from a chicken carcass.</title>
        <authorList>
            <person name="Vieira T.R."/>
            <person name="Oliviera E.F.C."/>
            <person name="Silva N.M.V."/>
            <person name="Sambrano G.E."/>
            <person name="Cibulski S.P."/>
            <person name="Cardoso M.R.I."/>
        </authorList>
    </citation>
    <scope>NUCLEOTIDE SEQUENCE [LARGE SCALE GENOMIC DNA]</scope>
    <source>
        <strain evidence="1 2">25_K</strain>
    </source>
</reference>
<dbReference type="STRING" id="319939.SAMN05216263_119132"/>
<organism evidence="1 2">
    <name type="scientific">Metapseudomonas otitidis</name>
    <dbReference type="NCBI Taxonomy" id="319939"/>
    <lineage>
        <taxon>Bacteria</taxon>
        <taxon>Pseudomonadati</taxon>
        <taxon>Pseudomonadota</taxon>
        <taxon>Gammaproteobacteria</taxon>
        <taxon>Pseudomonadales</taxon>
        <taxon>Pseudomonadaceae</taxon>
        <taxon>Metapseudomonas</taxon>
    </lineage>
</organism>
<proteinExistence type="predicted"/>
<dbReference type="AlphaFoldDB" id="A0A1I0UPL3"/>
<accession>A0A1I0UPL3</accession>
<evidence type="ECO:0000313" key="2">
    <source>
        <dbReference type="Proteomes" id="UP000461288"/>
    </source>
</evidence>
<dbReference type="EMBL" id="WTFN01000114">
    <property type="protein sequence ID" value="MWK59734.1"/>
    <property type="molecule type" value="Genomic_DNA"/>
</dbReference>
<dbReference type="RefSeq" id="WP_074972894.1">
    <property type="nucleotide sequence ID" value="NZ_FOJP01000019.1"/>
</dbReference>
<gene>
    <name evidence="1" type="ORF">GO594_27425</name>
</gene>
<protein>
    <submittedName>
        <fullName evidence="1">Uncharacterized protein</fullName>
    </submittedName>
</protein>
<evidence type="ECO:0000313" key="1">
    <source>
        <dbReference type="EMBL" id="MWK59734.1"/>
    </source>
</evidence>
<comment type="caution">
    <text evidence="1">The sequence shown here is derived from an EMBL/GenBank/DDBJ whole genome shotgun (WGS) entry which is preliminary data.</text>
</comment>